<dbReference type="Proteomes" id="UP000002588">
    <property type="component" value="Chromosome"/>
</dbReference>
<keyword evidence="4 5" id="KW-0472">Membrane</keyword>
<dbReference type="AlphaFoldDB" id="A1KBW3"/>
<dbReference type="KEGG" id="aoa:dqs_3848"/>
<accession>A1KBW3</accession>
<evidence type="ECO:0000256" key="3">
    <source>
        <dbReference type="ARBA" id="ARBA00022989"/>
    </source>
</evidence>
<feature type="transmembrane region" description="Helical" evidence="5">
    <location>
        <begin position="7"/>
        <end position="25"/>
    </location>
</feature>
<keyword evidence="7" id="KW-1185">Reference proteome</keyword>
<evidence type="ECO:0000256" key="2">
    <source>
        <dbReference type="ARBA" id="ARBA00022692"/>
    </source>
</evidence>
<dbReference type="HOGENOM" id="CLU_065200_4_2_4"/>
<dbReference type="Pfam" id="PF04191">
    <property type="entry name" value="PEMT"/>
    <property type="match status" value="1"/>
</dbReference>
<dbReference type="eggNOG" id="COG2020">
    <property type="taxonomic scope" value="Bacteria"/>
</dbReference>
<comment type="subcellular location">
    <subcellularLocation>
        <location evidence="1">Endomembrane system</location>
        <topology evidence="1">Multi-pass membrane protein</topology>
    </subcellularLocation>
</comment>
<feature type="transmembrane region" description="Helical" evidence="5">
    <location>
        <begin position="37"/>
        <end position="61"/>
    </location>
</feature>
<dbReference type="GO" id="GO:0012505">
    <property type="term" value="C:endomembrane system"/>
    <property type="evidence" value="ECO:0007669"/>
    <property type="project" value="UniProtKB-SubCell"/>
</dbReference>
<dbReference type="PANTHER" id="PTHR12714">
    <property type="entry name" value="PROTEIN-S ISOPRENYLCYSTEINE O-METHYLTRANSFERASE"/>
    <property type="match status" value="1"/>
</dbReference>
<dbReference type="GO" id="GO:0016740">
    <property type="term" value="F:transferase activity"/>
    <property type="evidence" value="ECO:0007669"/>
    <property type="project" value="UniProtKB-ARBA"/>
</dbReference>
<keyword evidence="3 5" id="KW-1133">Transmembrane helix</keyword>
<name>A1KBW3_AZOSB</name>
<dbReference type="KEGG" id="azo:azo3703"/>
<proteinExistence type="predicted"/>
<feature type="transmembrane region" description="Helical" evidence="5">
    <location>
        <begin position="95"/>
        <end position="122"/>
    </location>
</feature>
<organism evidence="6 7">
    <name type="scientific">Azoarcus sp. (strain BH72)</name>
    <dbReference type="NCBI Taxonomy" id="418699"/>
    <lineage>
        <taxon>Bacteria</taxon>
        <taxon>Pseudomonadati</taxon>
        <taxon>Pseudomonadota</taxon>
        <taxon>Betaproteobacteria</taxon>
        <taxon>Rhodocyclales</taxon>
        <taxon>Zoogloeaceae</taxon>
        <taxon>Azoarcus</taxon>
    </lineage>
</organism>
<evidence type="ECO:0000256" key="5">
    <source>
        <dbReference type="SAM" id="Phobius"/>
    </source>
</evidence>
<sequence length="153" mass="17027">MAYLETKLPAPLLALAIAAGMWLVWRDAPVFGPDAELRVAVSVAIAQVSAALVLAAGFAFWRARTTIDPRRPERAATLVTYGIYRFSRNPMYLSLLLLLLAYAIRLGAPVALAGPVVFAAYVTRFQVLPEERALEAKFGLQYADYCRRVRRWL</sequence>
<dbReference type="EMBL" id="AM406670">
    <property type="protein sequence ID" value="CAL96319.1"/>
    <property type="molecule type" value="Genomic_DNA"/>
</dbReference>
<evidence type="ECO:0000256" key="1">
    <source>
        <dbReference type="ARBA" id="ARBA00004127"/>
    </source>
</evidence>
<dbReference type="InterPro" id="IPR007318">
    <property type="entry name" value="Phopholipid_MeTrfase"/>
</dbReference>
<dbReference type="Gene3D" id="1.20.120.1630">
    <property type="match status" value="1"/>
</dbReference>
<reference evidence="6 7" key="1">
    <citation type="journal article" date="2006" name="Nat. Biotechnol.">
        <title>Complete genome of the mutualistic, N2-fixing grass endophyte Azoarcus sp. strain BH72.</title>
        <authorList>
            <person name="Krause A."/>
            <person name="Ramakumar A."/>
            <person name="Bartels D."/>
            <person name="Battistoni F."/>
            <person name="Bekel T."/>
            <person name="Boch J."/>
            <person name="Boehm M."/>
            <person name="Friedrich F."/>
            <person name="Hurek T."/>
            <person name="Krause L."/>
            <person name="Linke B."/>
            <person name="McHardy A.C."/>
            <person name="Sarkar A."/>
            <person name="Schneiker S."/>
            <person name="Syed A.A."/>
            <person name="Thauer R."/>
            <person name="Vorhoelter F.-J."/>
            <person name="Weidner S."/>
            <person name="Puehler A."/>
            <person name="Reinhold-Hurek B."/>
            <person name="Kaiser O."/>
            <person name="Goesmann A."/>
        </authorList>
    </citation>
    <scope>NUCLEOTIDE SEQUENCE [LARGE SCALE GENOMIC DNA]</scope>
    <source>
        <strain evidence="6 7">BH72</strain>
    </source>
</reference>
<evidence type="ECO:0000256" key="4">
    <source>
        <dbReference type="ARBA" id="ARBA00023136"/>
    </source>
</evidence>
<gene>
    <name evidence="6" type="ordered locus">azo3703</name>
</gene>
<dbReference type="PANTHER" id="PTHR12714:SF24">
    <property type="entry name" value="SLR1182 PROTEIN"/>
    <property type="match status" value="1"/>
</dbReference>
<evidence type="ECO:0000313" key="6">
    <source>
        <dbReference type="EMBL" id="CAL96319.1"/>
    </source>
</evidence>
<evidence type="ECO:0000313" key="7">
    <source>
        <dbReference type="Proteomes" id="UP000002588"/>
    </source>
</evidence>
<protein>
    <submittedName>
        <fullName evidence="6">Conserved hypothetical membrane protein</fullName>
    </submittedName>
</protein>
<dbReference type="STRING" id="62928.azo3703"/>
<keyword evidence="2 5" id="KW-0812">Transmembrane</keyword>